<dbReference type="RefSeq" id="WP_125943891.1">
    <property type="nucleotide sequence ID" value="NZ_PXZH01000007.1"/>
</dbReference>
<evidence type="ECO:0000256" key="3">
    <source>
        <dbReference type="ARBA" id="ARBA00007164"/>
    </source>
</evidence>
<evidence type="ECO:0000256" key="13">
    <source>
        <dbReference type="PIRSR" id="PIRSR618044-1"/>
    </source>
</evidence>
<keyword evidence="10" id="KW-0573">Peptidoglycan synthesis</keyword>
<reference evidence="17 18" key="1">
    <citation type="submission" date="2018-03" db="EMBL/GenBank/DDBJ databases">
        <authorList>
            <person name="Gulvik C.A."/>
        </authorList>
    </citation>
    <scope>NUCLEOTIDE SEQUENCE [LARGE SCALE GENOMIC DNA]</scope>
    <source>
        <strain evidence="17 18">JCM 31581</strain>
    </source>
</reference>
<evidence type="ECO:0000256" key="5">
    <source>
        <dbReference type="ARBA" id="ARBA00022645"/>
    </source>
</evidence>
<dbReference type="Gene3D" id="3.40.710.10">
    <property type="entry name" value="DD-peptidase/beta-lactamase superfamily"/>
    <property type="match status" value="1"/>
</dbReference>
<organism evidence="17 18">
    <name type="scientific">Vagococcus humatus</name>
    <dbReference type="NCBI Taxonomy" id="1889241"/>
    <lineage>
        <taxon>Bacteria</taxon>
        <taxon>Bacillati</taxon>
        <taxon>Bacillota</taxon>
        <taxon>Bacilli</taxon>
        <taxon>Lactobacillales</taxon>
        <taxon>Enterococcaceae</taxon>
        <taxon>Vagococcus</taxon>
    </lineage>
</organism>
<evidence type="ECO:0000256" key="8">
    <source>
        <dbReference type="ARBA" id="ARBA00022801"/>
    </source>
</evidence>
<comment type="caution">
    <text evidence="17">The sequence shown here is derived from an EMBL/GenBank/DDBJ whole genome shotgun (WGS) entry which is preliminary data.</text>
</comment>
<feature type="binding site" evidence="14">
    <location>
        <position position="257"/>
    </location>
    <ligand>
        <name>substrate</name>
    </ligand>
</feature>
<evidence type="ECO:0000256" key="7">
    <source>
        <dbReference type="ARBA" id="ARBA00022729"/>
    </source>
</evidence>
<dbReference type="Pfam" id="PF00768">
    <property type="entry name" value="Peptidase_S11"/>
    <property type="match status" value="1"/>
</dbReference>
<dbReference type="InterPro" id="IPR015956">
    <property type="entry name" value="Peniciliin-bd_prot_C_sf"/>
</dbReference>
<dbReference type="SUPFAM" id="SSF56601">
    <property type="entry name" value="beta-lactamase/transpeptidase-like"/>
    <property type="match status" value="1"/>
</dbReference>
<dbReference type="SMART" id="SM00936">
    <property type="entry name" value="PBP5_C"/>
    <property type="match status" value="1"/>
</dbReference>
<keyword evidence="18" id="KW-1185">Reference proteome</keyword>
<comment type="function">
    <text evidence="1">Removes C-terminal D-alanyl residues from sugar-peptide cell wall precursors.</text>
</comment>
<keyword evidence="6" id="KW-0645">Protease</keyword>
<dbReference type="InterPro" id="IPR018044">
    <property type="entry name" value="Peptidase_S11"/>
</dbReference>
<dbReference type="PANTHER" id="PTHR21581">
    <property type="entry name" value="D-ALANYL-D-ALANINE CARBOXYPEPTIDASE"/>
    <property type="match status" value="1"/>
</dbReference>
<dbReference type="EMBL" id="PXZH01000007">
    <property type="protein sequence ID" value="RST88584.1"/>
    <property type="molecule type" value="Genomic_DNA"/>
</dbReference>
<dbReference type="Proteomes" id="UP000277864">
    <property type="component" value="Unassembled WGS sequence"/>
</dbReference>
<evidence type="ECO:0000256" key="15">
    <source>
        <dbReference type="RuleBase" id="RU004016"/>
    </source>
</evidence>
<evidence type="ECO:0000256" key="4">
    <source>
        <dbReference type="ARBA" id="ARBA00012448"/>
    </source>
</evidence>
<dbReference type="PRINTS" id="PR00725">
    <property type="entry name" value="DADACBPTASE1"/>
</dbReference>
<comment type="similarity">
    <text evidence="3 15">Belongs to the peptidase S11 family.</text>
</comment>
<accession>A0A3R9YIP3</accession>
<evidence type="ECO:0000256" key="1">
    <source>
        <dbReference type="ARBA" id="ARBA00003217"/>
    </source>
</evidence>
<dbReference type="GO" id="GO:0071555">
    <property type="term" value="P:cell wall organization"/>
    <property type="evidence" value="ECO:0007669"/>
    <property type="project" value="UniProtKB-KW"/>
</dbReference>
<dbReference type="GO" id="GO:0006508">
    <property type="term" value="P:proteolysis"/>
    <property type="evidence" value="ECO:0007669"/>
    <property type="project" value="UniProtKB-KW"/>
</dbReference>
<comment type="pathway">
    <text evidence="2">Cell wall biogenesis; peptidoglycan biosynthesis.</text>
</comment>
<feature type="active site" evidence="13">
    <location>
        <position position="132"/>
    </location>
</feature>
<dbReference type="InterPro" id="IPR012338">
    <property type="entry name" value="Beta-lactam/transpept-like"/>
</dbReference>
<dbReference type="GO" id="GO:0009002">
    <property type="term" value="F:serine-type D-Ala-D-Ala carboxypeptidase activity"/>
    <property type="evidence" value="ECO:0007669"/>
    <property type="project" value="UniProtKB-EC"/>
</dbReference>
<evidence type="ECO:0000256" key="2">
    <source>
        <dbReference type="ARBA" id="ARBA00004752"/>
    </source>
</evidence>
<gene>
    <name evidence="17" type="ORF">C7P63_09345</name>
</gene>
<dbReference type="GO" id="GO:0009252">
    <property type="term" value="P:peptidoglycan biosynthetic process"/>
    <property type="evidence" value="ECO:0007669"/>
    <property type="project" value="UniProtKB-UniPathway"/>
</dbReference>
<dbReference type="UniPathway" id="UPA00219"/>
<dbReference type="InterPro" id="IPR037167">
    <property type="entry name" value="Peptidase_S11_C_sf"/>
</dbReference>
<name>A0A3R9YIP3_9ENTE</name>
<evidence type="ECO:0000313" key="18">
    <source>
        <dbReference type="Proteomes" id="UP000277864"/>
    </source>
</evidence>
<feature type="active site" description="Acyl-ester intermediate" evidence="13">
    <location>
        <position position="68"/>
    </location>
</feature>
<dbReference type="AlphaFoldDB" id="A0A3R9YIP3"/>
<dbReference type="EC" id="3.4.16.4" evidence="4"/>
<evidence type="ECO:0000256" key="11">
    <source>
        <dbReference type="ARBA" id="ARBA00023316"/>
    </source>
</evidence>
<evidence type="ECO:0000256" key="12">
    <source>
        <dbReference type="ARBA" id="ARBA00034000"/>
    </source>
</evidence>
<evidence type="ECO:0000259" key="16">
    <source>
        <dbReference type="SMART" id="SM00936"/>
    </source>
</evidence>
<dbReference type="GO" id="GO:0008360">
    <property type="term" value="P:regulation of cell shape"/>
    <property type="evidence" value="ECO:0007669"/>
    <property type="project" value="UniProtKB-KW"/>
</dbReference>
<evidence type="ECO:0000256" key="14">
    <source>
        <dbReference type="PIRSR" id="PIRSR618044-2"/>
    </source>
</evidence>
<comment type="catalytic activity">
    <reaction evidence="12">
        <text>Preferential cleavage: (Ac)2-L-Lys-D-Ala-|-D-Ala. Also transpeptidation of peptidyl-alanyl moieties that are N-acyl substituents of D-alanine.</text>
        <dbReference type="EC" id="3.4.16.4"/>
    </reaction>
</comment>
<dbReference type="PANTHER" id="PTHR21581:SF11">
    <property type="entry name" value="D-ALANYL-D-ALANINE CARBOXYPEPTIDASE DACA"/>
    <property type="match status" value="1"/>
</dbReference>
<dbReference type="Gene3D" id="2.60.410.10">
    <property type="entry name" value="D-Ala-D-Ala carboxypeptidase, C-terminal domain"/>
    <property type="match status" value="1"/>
</dbReference>
<protein>
    <recommendedName>
        <fullName evidence="4">serine-type D-Ala-D-Ala carboxypeptidase</fullName>
        <ecNumber evidence="4">3.4.16.4</ecNumber>
    </recommendedName>
</protein>
<keyword evidence="11" id="KW-0961">Cell wall biogenesis/degradation</keyword>
<evidence type="ECO:0000313" key="17">
    <source>
        <dbReference type="EMBL" id="RST88584.1"/>
    </source>
</evidence>
<proteinExistence type="inferred from homology"/>
<keyword evidence="9" id="KW-0133">Cell shape</keyword>
<sequence>MKKRQTRFIIGFLLLNLVIGTFTTIVYADDTSFTTDFDVQAKAAIAIDSDSGKIFYEKNATEALPIASMTKLLTMYLVLEAIHQKELNWDDKVTINDHLYELSQDMELSNVPFEKNGTYTVKDLFNATEVVSANAAAVALAEKVAGSEKDFVDRMRAKVKEWQLDDAYLISTSGINNEDAKGQIYPGSQPKDENKMSAKSMAIVARHLIHDYPEFLDYSKKSSDIFAKGTTNEIPMSNWNMMLPGMPYEKAGVDGLKTGTTLLAGACFVGTIKQDNLRLITVVMNADNWEQDSGVRFKETANLMDYVYNNWQQETLIHKGDVIPDFPVVSVNKGKELTVPIKINQDLTFWTEKNMPTKHLTYTINMDTHSNNNQPTVYAPIQKNTEVGNVTVQLTEDTLGYLDTPKQVQKAPVIVTSSVEKANPFVLLGRKIKHLVQSF</sequence>
<dbReference type="SUPFAM" id="SSF69189">
    <property type="entry name" value="Penicillin-binding protein associated domain"/>
    <property type="match status" value="1"/>
</dbReference>
<dbReference type="OrthoDB" id="9791132at2"/>
<keyword evidence="7" id="KW-0732">Signal</keyword>
<evidence type="ECO:0000256" key="10">
    <source>
        <dbReference type="ARBA" id="ARBA00022984"/>
    </source>
</evidence>
<evidence type="ECO:0000256" key="6">
    <source>
        <dbReference type="ARBA" id="ARBA00022670"/>
    </source>
</evidence>
<keyword evidence="5 17" id="KW-0121">Carboxypeptidase</keyword>
<dbReference type="InterPro" id="IPR012907">
    <property type="entry name" value="Peptidase_S11_C"/>
</dbReference>
<dbReference type="InterPro" id="IPR001967">
    <property type="entry name" value="Peptidase_S11_N"/>
</dbReference>
<feature type="domain" description="Peptidase S11 D-Ala-D-Ala carboxypeptidase A C-terminal" evidence="16">
    <location>
        <begin position="311"/>
        <end position="421"/>
    </location>
</feature>
<dbReference type="Pfam" id="PF07943">
    <property type="entry name" value="PBP5_C"/>
    <property type="match status" value="1"/>
</dbReference>
<feature type="active site" description="Proton acceptor" evidence="13">
    <location>
        <position position="71"/>
    </location>
</feature>
<keyword evidence="8" id="KW-0378">Hydrolase</keyword>
<evidence type="ECO:0000256" key="9">
    <source>
        <dbReference type="ARBA" id="ARBA00022960"/>
    </source>
</evidence>